<evidence type="ECO:0000259" key="2">
    <source>
        <dbReference type="Pfam" id="PF04892"/>
    </source>
</evidence>
<organism evidence="3">
    <name type="scientific">Rothia mucilaginosa</name>
    <dbReference type="NCBI Taxonomy" id="43675"/>
    <lineage>
        <taxon>Bacteria</taxon>
        <taxon>Bacillati</taxon>
        <taxon>Actinomycetota</taxon>
        <taxon>Actinomycetes</taxon>
        <taxon>Micrococcales</taxon>
        <taxon>Micrococcaceae</taxon>
        <taxon>Rothia</taxon>
    </lineage>
</organism>
<feature type="transmembrane region" description="Helical" evidence="1">
    <location>
        <begin position="48"/>
        <end position="69"/>
    </location>
</feature>
<dbReference type="InterPro" id="IPR053150">
    <property type="entry name" value="Teicoplanin_resist-assoc"/>
</dbReference>
<feature type="transmembrane region" description="Helical" evidence="1">
    <location>
        <begin position="144"/>
        <end position="162"/>
    </location>
</feature>
<gene>
    <name evidence="3" type="ORF">RM6536_0786</name>
</gene>
<dbReference type="PANTHER" id="PTHR36834">
    <property type="entry name" value="MEMBRANE PROTEIN-RELATED"/>
    <property type="match status" value="1"/>
</dbReference>
<dbReference type="EMBL" id="AP014938">
    <property type="protein sequence ID" value="BAS20033.1"/>
    <property type="molecule type" value="Genomic_DNA"/>
</dbReference>
<evidence type="ECO:0000256" key="1">
    <source>
        <dbReference type="SAM" id="Phobius"/>
    </source>
</evidence>
<name>A0A0K2RYX3_9MICC</name>
<dbReference type="PATRIC" id="fig|43675.28.peg.804"/>
<accession>A0A0K2RYX3</accession>
<proteinExistence type="predicted"/>
<protein>
    <submittedName>
        <fullName evidence="3">Glycopeptide antibiotics resistance protein</fullName>
    </submittedName>
</protein>
<evidence type="ECO:0000313" key="3">
    <source>
        <dbReference type="EMBL" id="BAS20033.1"/>
    </source>
</evidence>
<dbReference type="InterPro" id="IPR006976">
    <property type="entry name" value="VanZ-like"/>
</dbReference>
<reference evidence="4" key="1">
    <citation type="submission" date="2015-08" db="EMBL/GenBank/DDBJ databases">
        <title>Complete genome sequence of Rothia mucilaginosa strain NUM-Rm6536.</title>
        <authorList>
            <person name="Nambu T."/>
        </authorList>
    </citation>
    <scope>NUCLEOTIDE SEQUENCE [LARGE SCALE GENOMIC DNA]</scope>
    <source>
        <strain evidence="4">NUM-Rm6536</strain>
    </source>
</reference>
<sequence>MQELLNKHMIGTFAIEIAMLTIVLSIIGFIGMRLRAKKTGRAHSVRQYLLTASFALFLASILSLTLTPIGSANSVTNPELYYPRFYVGWSWQQAWDLTNGMGLRRFATTVYAQLFFNIAMFIPLGFFTAGCLRWGLRATALSGFALSSFIELSQLTGNWGLAGFTYRTFDVDDIMNNTAGAVLGAVCIWVVRAIRKRRAAKRDRVLAMATAAA</sequence>
<evidence type="ECO:0000313" key="4">
    <source>
        <dbReference type="Proteomes" id="UP000066203"/>
    </source>
</evidence>
<keyword evidence="1" id="KW-0472">Membrane</keyword>
<keyword evidence="1" id="KW-0812">Transmembrane</keyword>
<feature type="transmembrane region" description="Helical" evidence="1">
    <location>
        <begin position="12"/>
        <end position="36"/>
    </location>
</feature>
<feature type="transmembrane region" description="Helical" evidence="1">
    <location>
        <begin position="174"/>
        <end position="194"/>
    </location>
</feature>
<keyword evidence="1" id="KW-1133">Transmembrane helix</keyword>
<dbReference type="PANTHER" id="PTHR36834:SF2">
    <property type="entry name" value="MEMBRANE PROTEIN"/>
    <property type="match status" value="1"/>
</dbReference>
<dbReference type="Proteomes" id="UP000066203">
    <property type="component" value="Chromosome"/>
</dbReference>
<dbReference type="RefSeq" id="WP_060824142.1">
    <property type="nucleotide sequence ID" value="NZ_AP014938.1"/>
</dbReference>
<feature type="domain" description="VanZ-like" evidence="2">
    <location>
        <begin position="90"/>
        <end position="191"/>
    </location>
</feature>
<feature type="transmembrane region" description="Helical" evidence="1">
    <location>
        <begin position="110"/>
        <end position="132"/>
    </location>
</feature>
<dbReference type="AlphaFoldDB" id="A0A0K2RYX3"/>
<dbReference type="Pfam" id="PF04892">
    <property type="entry name" value="VanZ"/>
    <property type="match status" value="1"/>
</dbReference>